<protein>
    <submittedName>
        <fullName evidence="2">Uncharacterized protein</fullName>
    </submittedName>
</protein>
<dbReference type="EMBL" id="JAFNEN010000002">
    <property type="protein sequence ID" value="KAG8201846.1"/>
    <property type="molecule type" value="Genomic_DNA"/>
</dbReference>
<name>A0AAV6W0L0_9ARAC</name>
<keyword evidence="3" id="KW-1185">Reference proteome</keyword>
<reference evidence="2 3" key="1">
    <citation type="journal article" date="2022" name="Nat. Ecol. Evol.">
        <title>A masculinizing supergene underlies an exaggerated male reproductive morph in a spider.</title>
        <authorList>
            <person name="Hendrickx F."/>
            <person name="De Corte Z."/>
            <person name="Sonet G."/>
            <person name="Van Belleghem S.M."/>
            <person name="Kostlbacher S."/>
            <person name="Vangestel C."/>
        </authorList>
    </citation>
    <scope>NUCLEOTIDE SEQUENCE [LARGE SCALE GENOMIC DNA]</scope>
    <source>
        <strain evidence="2">W744_W776</strain>
    </source>
</reference>
<sequence>MTSSVTFQVNEHNTTQITSKNRGRSTGVRTTTRRKFLSSKDYRKWPKTMLRYKVSILLTIVGGQRALGEGCCTTWTSN</sequence>
<evidence type="ECO:0000256" key="1">
    <source>
        <dbReference type="SAM" id="MobiDB-lite"/>
    </source>
</evidence>
<evidence type="ECO:0000313" key="2">
    <source>
        <dbReference type="EMBL" id="KAG8201846.1"/>
    </source>
</evidence>
<dbReference type="Proteomes" id="UP000827092">
    <property type="component" value="Unassembled WGS sequence"/>
</dbReference>
<feature type="region of interest" description="Disordered" evidence="1">
    <location>
        <begin position="1"/>
        <end position="32"/>
    </location>
</feature>
<evidence type="ECO:0000313" key="3">
    <source>
        <dbReference type="Proteomes" id="UP000827092"/>
    </source>
</evidence>
<proteinExistence type="predicted"/>
<comment type="caution">
    <text evidence="2">The sequence shown here is derived from an EMBL/GenBank/DDBJ whole genome shotgun (WGS) entry which is preliminary data.</text>
</comment>
<dbReference type="AlphaFoldDB" id="A0AAV6W0L0"/>
<gene>
    <name evidence="2" type="ORF">JTE90_027326</name>
</gene>
<organism evidence="2 3">
    <name type="scientific">Oedothorax gibbosus</name>
    <dbReference type="NCBI Taxonomy" id="931172"/>
    <lineage>
        <taxon>Eukaryota</taxon>
        <taxon>Metazoa</taxon>
        <taxon>Ecdysozoa</taxon>
        <taxon>Arthropoda</taxon>
        <taxon>Chelicerata</taxon>
        <taxon>Arachnida</taxon>
        <taxon>Araneae</taxon>
        <taxon>Araneomorphae</taxon>
        <taxon>Entelegynae</taxon>
        <taxon>Araneoidea</taxon>
        <taxon>Linyphiidae</taxon>
        <taxon>Erigoninae</taxon>
        <taxon>Oedothorax</taxon>
    </lineage>
</organism>
<feature type="compositionally biased region" description="Polar residues" evidence="1">
    <location>
        <begin position="1"/>
        <end position="20"/>
    </location>
</feature>
<accession>A0AAV6W0L0</accession>